<dbReference type="InterPro" id="IPR013083">
    <property type="entry name" value="Znf_RING/FYVE/PHD"/>
</dbReference>
<keyword evidence="3" id="KW-0808">Transferase</keyword>
<evidence type="ECO:0000256" key="5">
    <source>
        <dbReference type="ARBA" id="ARBA00022771"/>
    </source>
</evidence>
<comment type="caution">
    <text evidence="11">The sequence shown here is derived from an EMBL/GenBank/DDBJ whole genome shotgun (WGS) entry which is preliminary data.</text>
</comment>
<evidence type="ECO:0000256" key="3">
    <source>
        <dbReference type="ARBA" id="ARBA00022679"/>
    </source>
</evidence>
<gene>
    <name evidence="11" type="ORF">ACH5RR_026320</name>
</gene>
<evidence type="ECO:0000256" key="1">
    <source>
        <dbReference type="ARBA" id="ARBA00000900"/>
    </source>
</evidence>
<sequence length="339" mass="39767">MLRSPPGGRDNGSRNYPLYWCYQCHRTVRVFSRNPSEILCPRCFGHFLVEFDMERDRHVLDFTEFDPSPEARLLESLSLMFNPLFGPQNRQSQYRSYRFLDGIIPFPRHRIHSNYGWRIRNRDAEARARGWLWQRRRGGILFDDENDDHWGPESGILARPRSLIILRQVLPLPFSAQRNHREEADLFPRGIDPRNNFIGPRLQELIEHLTQNDGPGPPPLSDSAIDSIPTVELTSSHLVNESECPVCKEKFDIEEEARELPCNHLYHSDCIVPWLRLHNSCPVCRHELQPAPSDRRRVAENDDDYESRDSPPDGGSSRNQQHRRLRQQLPSFLPFRSRY</sequence>
<name>A0ABD2Z798_9GENT</name>
<evidence type="ECO:0000259" key="10">
    <source>
        <dbReference type="PROSITE" id="PS50089"/>
    </source>
</evidence>
<dbReference type="Pfam" id="PF14369">
    <property type="entry name" value="Zn_ribbon_19"/>
    <property type="match status" value="1"/>
</dbReference>
<evidence type="ECO:0000313" key="12">
    <source>
        <dbReference type="Proteomes" id="UP001630127"/>
    </source>
</evidence>
<evidence type="ECO:0000256" key="7">
    <source>
        <dbReference type="ARBA" id="ARBA00022833"/>
    </source>
</evidence>
<evidence type="ECO:0000256" key="8">
    <source>
        <dbReference type="PROSITE-ProRule" id="PRU00175"/>
    </source>
</evidence>
<evidence type="ECO:0000256" key="9">
    <source>
        <dbReference type="SAM" id="MobiDB-lite"/>
    </source>
</evidence>
<dbReference type="EC" id="2.3.2.27" evidence="2"/>
<protein>
    <recommendedName>
        <fullName evidence="2">RING-type E3 ubiquitin transferase</fullName>
        <ecNumber evidence="2">2.3.2.27</ecNumber>
    </recommendedName>
</protein>
<dbReference type="InterPro" id="IPR001841">
    <property type="entry name" value="Znf_RING"/>
</dbReference>
<proteinExistence type="predicted"/>
<dbReference type="SMART" id="SM00184">
    <property type="entry name" value="RING"/>
    <property type="match status" value="1"/>
</dbReference>
<dbReference type="GO" id="GO:0061630">
    <property type="term" value="F:ubiquitin protein ligase activity"/>
    <property type="evidence" value="ECO:0007669"/>
    <property type="project" value="UniProtKB-EC"/>
</dbReference>
<organism evidence="11 12">
    <name type="scientific">Cinchona calisaya</name>
    <dbReference type="NCBI Taxonomy" id="153742"/>
    <lineage>
        <taxon>Eukaryota</taxon>
        <taxon>Viridiplantae</taxon>
        <taxon>Streptophyta</taxon>
        <taxon>Embryophyta</taxon>
        <taxon>Tracheophyta</taxon>
        <taxon>Spermatophyta</taxon>
        <taxon>Magnoliopsida</taxon>
        <taxon>eudicotyledons</taxon>
        <taxon>Gunneridae</taxon>
        <taxon>Pentapetalae</taxon>
        <taxon>asterids</taxon>
        <taxon>lamiids</taxon>
        <taxon>Gentianales</taxon>
        <taxon>Rubiaceae</taxon>
        <taxon>Cinchonoideae</taxon>
        <taxon>Cinchoneae</taxon>
        <taxon>Cinchona</taxon>
    </lineage>
</organism>
<dbReference type="FunFam" id="3.30.40.10:FF:000022">
    <property type="entry name" value="E3 ubiquitin-protein ligase RING1-like"/>
    <property type="match status" value="1"/>
</dbReference>
<reference evidence="11 12" key="1">
    <citation type="submission" date="2024-11" db="EMBL/GenBank/DDBJ databases">
        <title>A near-complete genome assembly of Cinchona calisaya.</title>
        <authorList>
            <person name="Lian D.C."/>
            <person name="Zhao X.W."/>
            <person name="Wei L."/>
        </authorList>
    </citation>
    <scope>NUCLEOTIDE SEQUENCE [LARGE SCALE GENOMIC DNA]</scope>
    <source>
        <tissue evidence="11">Nenye</tissue>
    </source>
</reference>
<dbReference type="Gene3D" id="3.30.40.10">
    <property type="entry name" value="Zinc/RING finger domain, C3HC4 (zinc finger)"/>
    <property type="match status" value="1"/>
</dbReference>
<feature type="region of interest" description="Disordered" evidence="9">
    <location>
        <begin position="293"/>
        <end position="339"/>
    </location>
</feature>
<dbReference type="SUPFAM" id="SSF57850">
    <property type="entry name" value="RING/U-box"/>
    <property type="match status" value="1"/>
</dbReference>
<dbReference type="InterPro" id="IPR039525">
    <property type="entry name" value="RNF126-like_zinc-ribbon"/>
</dbReference>
<keyword evidence="12" id="KW-1185">Reference proteome</keyword>
<evidence type="ECO:0000256" key="2">
    <source>
        <dbReference type="ARBA" id="ARBA00012483"/>
    </source>
</evidence>
<evidence type="ECO:0000256" key="4">
    <source>
        <dbReference type="ARBA" id="ARBA00022723"/>
    </source>
</evidence>
<keyword evidence="6" id="KW-0833">Ubl conjugation pathway</keyword>
<dbReference type="PANTHER" id="PTHR15710:SF18">
    <property type="entry name" value="RING-TYPE E3 UBIQUITIN TRANSFERASE"/>
    <property type="match status" value="1"/>
</dbReference>
<dbReference type="EMBL" id="JBJUIK010000011">
    <property type="protein sequence ID" value="KAL3513603.1"/>
    <property type="molecule type" value="Genomic_DNA"/>
</dbReference>
<keyword evidence="5 8" id="KW-0863">Zinc-finger</keyword>
<keyword evidence="4" id="KW-0479">Metal-binding</keyword>
<keyword evidence="7" id="KW-0862">Zinc</keyword>
<dbReference type="GO" id="GO:0008270">
    <property type="term" value="F:zinc ion binding"/>
    <property type="evidence" value="ECO:0007669"/>
    <property type="project" value="UniProtKB-KW"/>
</dbReference>
<accession>A0ABD2Z798</accession>
<dbReference type="AlphaFoldDB" id="A0ABD2Z798"/>
<evidence type="ECO:0000256" key="6">
    <source>
        <dbReference type="ARBA" id="ARBA00022786"/>
    </source>
</evidence>
<dbReference type="PROSITE" id="PS50089">
    <property type="entry name" value="ZF_RING_2"/>
    <property type="match status" value="1"/>
</dbReference>
<dbReference type="Proteomes" id="UP001630127">
    <property type="component" value="Unassembled WGS sequence"/>
</dbReference>
<dbReference type="CDD" id="cd16667">
    <property type="entry name" value="RING-H2_RNF126-like"/>
    <property type="match status" value="1"/>
</dbReference>
<evidence type="ECO:0000313" key="11">
    <source>
        <dbReference type="EMBL" id="KAL3513603.1"/>
    </source>
</evidence>
<dbReference type="Pfam" id="PF13639">
    <property type="entry name" value="zf-RING_2"/>
    <property type="match status" value="1"/>
</dbReference>
<feature type="domain" description="RING-type" evidence="10">
    <location>
        <begin position="244"/>
        <end position="285"/>
    </location>
</feature>
<comment type="catalytic activity">
    <reaction evidence="1">
        <text>S-ubiquitinyl-[E2 ubiquitin-conjugating enzyme]-L-cysteine + [acceptor protein]-L-lysine = [E2 ubiquitin-conjugating enzyme]-L-cysteine + N(6)-ubiquitinyl-[acceptor protein]-L-lysine.</text>
        <dbReference type="EC" id="2.3.2.27"/>
    </reaction>
</comment>
<dbReference type="PANTHER" id="PTHR15710">
    <property type="entry name" value="E3 UBIQUITIN-PROTEIN LIGASE PRAJA"/>
    <property type="match status" value="1"/>
</dbReference>